<dbReference type="Proteomes" id="UP000044602">
    <property type="component" value="Unassembled WGS sequence"/>
</dbReference>
<dbReference type="AlphaFoldDB" id="A0A0G4M2K1"/>
<dbReference type="EMBL" id="CVQI01021112">
    <property type="protein sequence ID" value="CRK28528.1"/>
    <property type="molecule type" value="Genomic_DNA"/>
</dbReference>
<organism evidence="2 5">
    <name type="scientific">Verticillium longisporum</name>
    <name type="common">Verticillium dahliae var. longisporum</name>
    <dbReference type="NCBI Taxonomy" id="100787"/>
    <lineage>
        <taxon>Eukaryota</taxon>
        <taxon>Fungi</taxon>
        <taxon>Dikarya</taxon>
        <taxon>Ascomycota</taxon>
        <taxon>Pezizomycotina</taxon>
        <taxon>Sordariomycetes</taxon>
        <taxon>Hypocreomycetidae</taxon>
        <taxon>Glomerellales</taxon>
        <taxon>Plectosphaerellaceae</taxon>
        <taxon>Verticillium</taxon>
    </lineage>
</organism>
<accession>A0A0G4M2K1</accession>
<name>A0A0G4M2K1_VERLO</name>
<reference evidence="4 5" key="1">
    <citation type="submission" date="2015-05" db="EMBL/GenBank/DDBJ databases">
        <authorList>
            <person name="Fogelqvist Johan"/>
        </authorList>
    </citation>
    <scope>NUCLEOTIDE SEQUENCE [LARGE SCALE GENOMIC DNA]</scope>
    <source>
        <strain evidence="3">VL1</strain>
        <strain evidence="2">VL2</strain>
    </source>
</reference>
<keyword evidence="4" id="KW-1185">Reference proteome</keyword>
<proteinExistence type="predicted"/>
<feature type="region of interest" description="Disordered" evidence="1">
    <location>
        <begin position="96"/>
        <end position="142"/>
    </location>
</feature>
<dbReference type="Proteomes" id="UP000045706">
    <property type="component" value="Unassembled WGS sequence"/>
</dbReference>
<evidence type="ECO:0000313" key="5">
    <source>
        <dbReference type="Proteomes" id="UP000045706"/>
    </source>
</evidence>
<gene>
    <name evidence="3" type="ORF">BN1708_007665</name>
    <name evidence="2" type="ORF">BN1723_003578</name>
</gene>
<evidence type="ECO:0000313" key="3">
    <source>
        <dbReference type="EMBL" id="CRK38200.1"/>
    </source>
</evidence>
<dbReference type="EMBL" id="CVQH01025305">
    <property type="protein sequence ID" value="CRK38200.1"/>
    <property type="molecule type" value="Genomic_DNA"/>
</dbReference>
<evidence type="ECO:0000256" key="1">
    <source>
        <dbReference type="SAM" id="MobiDB-lite"/>
    </source>
</evidence>
<protein>
    <submittedName>
        <fullName evidence="2">Uncharacterized protein</fullName>
    </submittedName>
</protein>
<evidence type="ECO:0000313" key="4">
    <source>
        <dbReference type="Proteomes" id="UP000044602"/>
    </source>
</evidence>
<evidence type="ECO:0000313" key="2">
    <source>
        <dbReference type="EMBL" id="CRK28528.1"/>
    </source>
</evidence>
<feature type="compositionally biased region" description="Basic residues" evidence="1">
    <location>
        <begin position="96"/>
        <end position="105"/>
    </location>
</feature>
<sequence length="192" mass="21424">MPDPLALDHQTVRAVNGPSACFLRRESQEDYHVLQKTIENWKLDALNQVDASALGRWTAALDLAVFSGAPSNMVASVRFVKLVRVIVRWATLSRRRPRRRPKLRDHPRGGQVTPWRQASRRHNRRSELAGAGAAHETGLRRVKPPADLVNHPLLRSCTNLTQDLPSKACKPVVEAQPVAVFRLAAPVMQLAC</sequence>